<proteinExistence type="inferred from homology"/>
<dbReference type="EMBL" id="JAGTAR010000002">
    <property type="protein sequence ID" value="MBR8534326.1"/>
    <property type="molecule type" value="Genomic_DNA"/>
</dbReference>
<evidence type="ECO:0000256" key="1">
    <source>
        <dbReference type="ARBA" id="ARBA00004571"/>
    </source>
</evidence>
<evidence type="ECO:0000256" key="6">
    <source>
        <dbReference type="ARBA" id="ARBA00023237"/>
    </source>
</evidence>
<evidence type="ECO:0000313" key="9">
    <source>
        <dbReference type="EMBL" id="MBR8534326.1"/>
    </source>
</evidence>
<reference evidence="9" key="2">
    <citation type="submission" date="2021-04" db="EMBL/GenBank/DDBJ databases">
        <authorList>
            <person name="Zhang T."/>
            <person name="Zhang Y."/>
            <person name="Lu D."/>
            <person name="Zuo D."/>
            <person name="Du Z."/>
        </authorList>
    </citation>
    <scope>NUCLEOTIDE SEQUENCE</scope>
    <source>
        <strain evidence="9">JR1</strain>
    </source>
</reference>
<dbReference type="Gene3D" id="2.40.170.20">
    <property type="entry name" value="TonB-dependent receptor, beta-barrel domain"/>
    <property type="match status" value="1"/>
</dbReference>
<dbReference type="Pfam" id="PF07715">
    <property type="entry name" value="Plug"/>
    <property type="match status" value="1"/>
</dbReference>
<dbReference type="InterPro" id="IPR012910">
    <property type="entry name" value="Plug_dom"/>
</dbReference>
<dbReference type="NCBIfam" id="TIGR04057">
    <property type="entry name" value="SusC_RagA_signa"/>
    <property type="match status" value="1"/>
</dbReference>
<sequence length="1133" mass="123603">MNFTGKWKSFFPVRTKNLIKAGLIACLIMVFGSNDAFASSRLKEQKVNLKLKGVTLQECLKAIEAQSDMVFVYNEEQVDVNQTVSVDAINESVEKVLNEVLENATFKMYDNQVVILAEEFKAAANTQEDKVKISGTVVDQFGMGIPGVNVAVKGTTIGTITNLDGQFSLEVPANSTIVYSFIGFASQEVAVVSGASYDVTMQEDVMNVDEVVVTALGIKREKKALGYSAVEVGEEAFENMKDANPMGALSGRMAGVQINTSSQGAGGSSSVLIRGAAVLSGSNEPLYVVDGVPISNTQFSNADDKDNGGVDSGNGLSGIAADDIENISVLKGPAATALYGSRAINGVVLVTTKSGKGEQGTTVDFNSNMTFDKARIYSNWQEVYGQGTNGMAPQTAEAGREQTSMWGSKYSDVDSYVNYRGEQRDYKFHDNERNFFDTGMTWTNSVAVNHNTEKANLRLSYSNTTNNGLVPGTSYDRNTFNVSGGTKAFNDRLEINAKIAYTDEDSQNAMMGATPFNPTSQLLGVPNNVSLSDLKNYKDPVTGLPVGLGVNGNSNIYWTTNEIDHNYRKKRVMSLVNAKLHITDHLNAQLRAGSDMTFFANESIYPIGTPYYEDGRGSMMKADEVESNYDFILNYDRNFTDKFGLTVNAGASRMDREYEGLSVYSIGFSVPDLQRPGFGKDNTQAVDYSRKRINSVYSTAQFRYGSMLYVDLSARNDWSSTLPSDNNSYFYPSVSTSFIVSEVVDMPSWITFAKVRGSWAQVGSDTDPYQLALQYKLDDNTHPNWGGGNIVVGGVDGSTIPNATLKPSIMTSYEVGADIKFLNNRLGLDVTYYNSVADDQIMPIDVSNTSGYNQAIVNSGSIENKGWEVVLYATPYRNASFSWNTSVNFSYNINEVKELAEDVTQLNLMTGAGVNVIAAVGEEYGTIMGREFQRGDDGKIIIGDNGLPQATNEYTKLGGAYHPVMLGWSNTLTYKQFTLNVLLDSKFGGEVYSATEASAYASGKHENTLGRSEYVAGEVWYPSELEGQGTTARPEELYGALASVDELFVYDASYVSLREISLSYRLPNQLFKDAKYFKGASLGLFGKNLGYLYRSTDNIDPQSTYSISNGGQGIEYGNMALPASFGFNVNVKF</sequence>
<feature type="domain" description="TonB-dependent receptor plug" evidence="8">
    <location>
        <begin position="228"/>
        <end position="347"/>
    </location>
</feature>
<protein>
    <submittedName>
        <fullName evidence="9">SusC/RagA family TonB-linked outer membrane protein</fullName>
    </submittedName>
</protein>
<dbReference type="InterPro" id="IPR023996">
    <property type="entry name" value="TonB-dep_OMP_SusC/RagA"/>
</dbReference>
<dbReference type="Pfam" id="PF13715">
    <property type="entry name" value="CarbopepD_reg_2"/>
    <property type="match status" value="1"/>
</dbReference>
<comment type="similarity">
    <text evidence="7">Belongs to the TonB-dependent receptor family.</text>
</comment>
<dbReference type="SUPFAM" id="SSF49464">
    <property type="entry name" value="Carboxypeptidase regulatory domain-like"/>
    <property type="match status" value="1"/>
</dbReference>
<keyword evidence="3 7" id="KW-1134">Transmembrane beta strand</keyword>
<evidence type="ECO:0000259" key="8">
    <source>
        <dbReference type="Pfam" id="PF07715"/>
    </source>
</evidence>
<evidence type="ECO:0000256" key="3">
    <source>
        <dbReference type="ARBA" id="ARBA00022452"/>
    </source>
</evidence>
<dbReference type="AlphaFoldDB" id="A0A941EZI4"/>
<comment type="subcellular location">
    <subcellularLocation>
        <location evidence="1 7">Cell outer membrane</location>
        <topology evidence="1 7">Multi-pass membrane protein</topology>
    </subcellularLocation>
</comment>
<keyword evidence="5 7" id="KW-0472">Membrane</keyword>
<keyword evidence="4 7" id="KW-0812">Transmembrane</keyword>
<name>A0A941EZI4_9BACT</name>
<evidence type="ECO:0000256" key="4">
    <source>
        <dbReference type="ARBA" id="ARBA00022692"/>
    </source>
</evidence>
<dbReference type="InterPro" id="IPR039426">
    <property type="entry name" value="TonB-dep_rcpt-like"/>
</dbReference>
<keyword evidence="10" id="KW-1185">Reference proteome</keyword>
<evidence type="ECO:0000313" key="10">
    <source>
        <dbReference type="Proteomes" id="UP000679220"/>
    </source>
</evidence>
<organism evidence="9 10">
    <name type="scientific">Carboxylicivirga sediminis</name>
    <dbReference type="NCBI Taxonomy" id="2006564"/>
    <lineage>
        <taxon>Bacteria</taxon>
        <taxon>Pseudomonadati</taxon>
        <taxon>Bacteroidota</taxon>
        <taxon>Bacteroidia</taxon>
        <taxon>Marinilabiliales</taxon>
        <taxon>Marinilabiliaceae</taxon>
        <taxon>Carboxylicivirga</taxon>
    </lineage>
</organism>
<dbReference type="Gene3D" id="2.170.130.10">
    <property type="entry name" value="TonB-dependent receptor, plug domain"/>
    <property type="match status" value="1"/>
</dbReference>
<dbReference type="PROSITE" id="PS52016">
    <property type="entry name" value="TONB_DEPENDENT_REC_3"/>
    <property type="match status" value="1"/>
</dbReference>
<gene>
    <name evidence="9" type="ORF">KDU71_02055</name>
</gene>
<accession>A0A941EZI4</accession>
<dbReference type="InterPro" id="IPR036942">
    <property type="entry name" value="Beta-barrel_TonB_sf"/>
</dbReference>
<evidence type="ECO:0000256" key="5">
    <source>
        <dbReference type="ARBA" id="ARBA00023136"/>
    </source>
</evidence>
<dbReference type="RefSeq" id="WP_212188234.1">
    <property type="nucleotide sequence ID" value="NZ_JAGTAR010000002.1"/>
</dbReference>
<dbReference type="Gene3D" id="2.60.40.1120">
    <property type="entry name" value="Carboxypeptidase-like, regulatory domain"/>
    <property type="match status" value="1"/>
</dbReference>
<reference evidence="9" key="1">
    <citation type="journal article" date="2018" name="Int. J. Syst. Evol. Microbiol.">
        <title>Carboxylicivirga sediminis sp. nov., isolated from coastal sediment.</title>
        <authorList>
            <person name="Wang F.Q."/>
            <person name="Ren L.H."/>
            <person name="Zou R.J."/>
            <person name="Sun Y.Z."/>
            <person name="Liu X.J."/>
            <person name="Jiang F."/>
            <person name="Liu L.J."/>
        </authorList>
    </citation>
    <scope>NUCLEOTIDE SEQUENCE</scope>
    <source>
        <strain evidence="9">JR1</strain>
    </source>
</reference>
<keyword evidence="2 7" id="KW-0813">Transport</keyword>
<dbReference type="SUPFAM" id="SSF56935">
    <property type="entry name" value="Porins"/>
    <property type="match status" value="1"/>
</dbReference>
<dbReference type="InterPro" id="IPR037066">
    <property type="entry name" value="Plug_dom_sf"/>
</dbReference>
<comment type="caution">
    <text evidence="9">The sequence shown here is derived from an EMBL/GenBank/DDBJ whole genome shotgun (WGS) entry which is preliminary data.</text>
</comment>
<dbReference type="InterPro" id="IPR023997">
    <property type="entry name" value="TonB-dep_OMP_SusC/RagA_CS"/>
</dbReference>
<dbReference type="NCBIfam" id="TIGR04056">
    <property type="entry name" value="OMP_RagA_SusC"/>
    <property type="match status" value="1"/>
</dbReference>
<keyword evidence="6 7" id="KW-0998">Cell outer membrane</keyword>
<dbReference type="GO" id="GO:0009279">
    <property type="term" value="C:cell outer membrane"/>
    <property type="evidence" value="ECO:0007669"/>
    <property type="project" value="UniProtKB-SubCell"/>
</dbReference>
<evidence type="ECO:0000256" key="2">
    <source>
        <dbReference type="ARBA" id="ARBA00022448"/>
    </source>
</evidence>
<dbReference type="InterPro" id="IPR008969">
    <property type="entry name" value="CarboxyPept-like_regulatory"/>
</dbReference>
<evidence type="ECO:0000256" key="7">
    <source>
        <dbReference type="PROSITE-ProRule" id="PRU01360"/>
    </source>
</evidence>
<dbReference type="Proteomes" id="UP000679220">
    <property type="component" value="Unassembled WGS sequence"/>
</dbReference>